<name>A0A161HKI7_9ASCO</name>
<dbReference type="Proteomes" id="UP000189580">
    <property type="component" value="Chromosome a"/>
</dbReference>
<dbReference type="PROSITE" id="PS51190">
    <property type="entry name" value="FATC"/>
    <property type="match status" value="1"/>
</dbReference>
<dbReference type="Pfam" id="PF02260">
    <property type="entry name" value="FATC"/>
    <property type="match status" value="1"/>
</dbReference>
<protein>
    <recommendedName>
        <fullName evidence="1">FATC domain-containing protein</fullName>
    </recommendedName>
</protein>
<evidence type="ECO:0000313" key="3">
    <source>
        <dbReference type="Proteomes" id="UP000189580"/>
    </source>
</evidence>
<dbReference type="KEGG" id="slb:AWJ20_1823"/>
<dbReference type="GeneID" id="30033668"/>
<gene>
    <name evidence="2" type="ORF">AWJ20_1823</name>
</gene>
<reference evidence="2 3" key="1">
    <citation type="submission" date="2016-02" db="EMBL/GenBank/DDBJ databases">
        <title>Complete genome sequence and transcriptome regulation of the pentose utilising yeast Sugiyamaella lignohabitans.</title>
        <authorList>
            <person name="Bellasio M."/>
            <person name="Peymann A."/>
            <person name="Valli M."/>
            <person name="Sipitzky M."/>
            <person name="Graf A."/>
            <person name="Sauer M."/>
            <person name="Marx H."/>
            <person name="Mattanovich D."/>
        </authorList>
    </citation>
    <scope>NUCLEOTIDE SEQUENCE [LARGE SCALE GENOMIC DNA]</scope>
    <source>
        <strain evidence="2 3">CBS 10342</strain>
    </source>
</reference>
<sequence length="69" mass="7587">MSDRRKQELQGIWQDGDILDEAEISTEAGSAIVGVQAKLSTKLSVEATVREQIQEAMDPNNLAVIFRGK</sequence>
<dbReference type="InterPro" id="IPR003152">
    <property type="entry name" value="FATC_dom"/>
</dbReference>
<evidence type="ECO:0000259" key="1">
    <source>
        <dbReference type="PROSITE" id="PS51190"/>
    </source>
</evidence>
<proteinExistence type="predicted"/>
<dbReference type="EMBL" id="CP014501">
    <property type="protein sequence ID" value="ANB13527.1"/>
    <property type="molecule type" value="Genomic_DNA"/>
</dbReference>
<dbReference type="AlphaFoldDB" id="A0A161HKI7"/>
<evidence type="ECO:0000313" key="2">
    <source>
        <dbReference type="EMBL" id="ANB13527.1"/>
    </source>
</evidence>
<feature type="domain" description="FATC" evidence="1">
    <location>
        <begin position="41"/>
        <end position="69"/>
    </location>
</feature>
<organism evidence="2 3">
    <name type="scientific">Sugiyamaella lignohabitans</name>
    <dbReference type="NCBI Taxonomy" id="796027"/>
    <lineage>
        <taxon>Eukaryota</taxon>
        <taxon>Fungi</taxon>
        <taxon>Dikarya</taxon>
        <taxon>Ascomycota</taxon>
        <taxon>Saccharomycotina</taxon>
        <taxon>Dipodascomycetes</taxon>
        <taxon>Dipodascales</taxon>
        <taxon>Trichomonascaceae</taxon>
        <taxon>Sugiyamaella</taxon>
    </lineage>
</organism>
<accession>A0A161HKI7</accession>
<dbReference type="RefSeq" id="XP_018736004.1">
    <property type="nucleotide sequence ID" value="XM_018878731.1"/>
</dbReference>
<keyword evidence="3" id="KW-1185">Reference proteome</keyword>